<protein>
    <recommendedName>
        <fullName evidence="6">ARM repeat-containing protein</fullName>
    </recommendedName>
</protein>
<dbReference type="Proteomes" id="UP000076727">
    <property type="component" value="Unassembled WGS sequence"/>
</dbReference>
<proteinExistence type="inferred from homology"/>
<accession>A0A165S8W0</accession>
<dbReference type="PANTHER" id="PTHR12758">
    <property type="entry name" value="APOPTOSIS INHIBITOR 5-RELATED"/>
    <property type="match status" value="1"/>
</dbReference>
<feature type="compositionally biased region" description="Polar residues" evidence="3">
    <location>
        <begin position="480"/>
        <end position="512"/>
    </location>
</feature>
<dbReference type="InterPro" id="IPR011989">
    <property type="entry name" value="ARM-like"/>
</dbReference>
<gene>
    <name evidence="4" type="ORF">DAEQUDRAFT_723739</name>
</gene>
<dbReference type="InterPro" id="IPR008383">
    <property type="entry name" value="API5"/>
</dbReference>
<sequence length="656" mass="71826">MEGRSLEEQEKDTNEALRKAIRSAPKSAQRKEALKRLIDLAHSPHPRLKIVVAQNLKVFIKDFPELEDDAINAVYDLCEDQVMKVRICGYRAIADVSKEQPKWVKRNADVLVQLLQSDEPNEVSVVKRMLSEHLDMDPAVTLGVLCDQVVPPDEPMDEEDPATRTRLRSLVLPFMTGEAKRAIDRHTSTPGSLAEETLVAGLLRAVDKLTPTYIDVIVKDVLLTLPSFKPNSPRGKQLLDVVLEKAKATLKVDLAFTDAQTPLTYSRYYLELASFIVVQKRVAHPSHLLRFYLLSQLSSKVTLLRLNEEAQAFALSSVADVLAACDASPLEDANAILQEDAALRRQTPDMCLTYLQVFSETKFSAKQRPWKACQVFLKTCLHHHNEYKWTLPPHLEAVLQNIQSLVTEQGEEAKLENEQDIQDLIRSFQSASRPPAPPPPPASATTDASQGTASSASPAPKRRVINVKRKHEDKPASLPPRTNASVPTGTTNGAASMPSTSRTTQQRASIPQTRPLAGLAIAGAAARNRYPAMAQEDEPRAAKRVKKGGGGIDESPSLLSRLAAQPSNGNISGDRKPDSGKRRVDSAPVSATQPPRQSQQDSDKDPVVGFSIKGAAKATSAANGRSSPTPRTSLLARLQGDEQSGGQRKKKRTKTS</sequence>
<feature type="region of interest" description="Disordered" evidence="3">
    <location>
        <begin position="429"/>
        <end position="514"/>
    </location>
</feature>
<dbReference type="GO" id="GO:0003723">
    <property type="term" value="F:RNA binding"/>
    <property type="evidence" value="ECO:0007669"/>
    <property type="project" value="TreeGrafter"/>
</dbReference>
<feature type="compositionally biased region" description="Basic residues" evidence="3">
    <location>
        <begin position="647"/>
        <end position="656"/>
    </location>
</feature>
<dbReference type="Gene3D" id="1.25.10.10">
    <property type="entry name" value="Leucine-rich Repeat Variant"/>
    <property type="match status" value="1"/>
</dbReference>
<dbReference type="STRING" id="1314783.A0A165S8W0"/>
<feature type="compositionally biased region" description="Polar residues" evidence="3">
    <location>
        <begin position="445"/>
        <end position="457"/>
    </location>
</feature>
<dbReference type="PANTHER" id="PTHR12758:SF19">
    <property type="entry name" value="APOPTOSIS INHIBITOR 5"/>
    <property type="match status" value="1"/>
</dbReference>
<keyword evidence="5" id="KW-1185">Reference proteome</keyword>
<evidence type="ECO:0000313" key="5">
    <source>
        <dbReference type="Proteomes" id="UP000076727"/>
    </source>
</evidence>
<comment type="similarity">
    <text evidence="1">Belongs to the API5 family.</text>
</comment>
<evidence type="ECO:0008006" key="6">
    <source>
        <dbReference type="Google" id="ProtNLM"/>
    </source>
</evidence>
<dbReference type="GO" id="GO:0005634">
    <property type="term" value="C:nucleus"/>
    <property type="evidence" value="ECO:0007669"/>
    <property type="project" value="TreeGrafter"/>
</dbReference>
<evidence type="ECO:0000313" key="4">
    <source>
        <dbReference type="EMBL" id="KZT71675.1"/>
    </source>
</evidence>
<name>A0A165S8W0_9APHY</name>
<dbReference type="AlphaFoldDB" id="A0A165S8W0"/>
<dbReference type="GO" id="GO:0043066">
    <property type="term" value="P:negative regulation of apoptotic process"/>
    <property type="evidence" value="ECO:0007669"/>
    <property type="project" value="TreeGrafter"/>
</dbReference>
<evidence type="ECO:0000256" key="1">
    <source>
        <dbReference type="ARBA" id="ARBA00009515"/>
    </source>
</evidence>
<feature type="compositionally biased region" description="Basic residues" evidence="3">
    <location>
        <begin position="460"/>
        <end position="469"/>
    </location>
</feature>
<reference evidence="4 5" key="1">
    <citation type="journal article" date="2016" name="Mol. Biol. Evol.">
        <title>Comparative Genomics of Early-Diverging Mushroom-Forming Fungi Provides Insights into the Origins of Lignocellulose Decay Capabilities.</title>
        <authorList>
            <person name="Nagy L.G."/>
            <person name="Riley R."/>
            <person name="Tritt A."/>
            <person name="Adam C."/>
            <person name="Daum C."/>
            <person name="Floudas D."/>
            <person name="Sun H."/>
            <person name="Yadav J.S."/>
            <person name="Pangilinan J."/>
            <person name="Larsson K.H."/>
            <person name="Matsuura K."/>
            <person name="Barry K."/>
            <person name="Labutti K."/>
            <person name="Kuo R."/>
            <person name="Ohm R.A."/>
            <person name="Bhattacharya S.S."/>
            <person name="Shirouzu T."/>
            <person name="Yoshinaga Y."/>
            <person name="Martin F.M."/>
            <person name="Grigoriev I.V."/>
            <person name="Hibbett D.S."/>
        </authorList>
    </citation>
    <scope>NUCLEOTIDE SEQUENCE [LARGE SCALE GENOMIC DNA]</scope>
    <source>
        <strain evidence="4 5">L-15889</strain>
    </source>
</reference>
<dbReference type="EMBL" id="KV429044">
    <property type="protein sequence ID" value="KZT71675.1"/>
    <property type="molecule type" value="Genomic_DNA"/>
</dbReference>
<feature type="compositionally biased region" description="Polar residues" evidence="3">
    <location>
        <begin position="589"/>
        <end position="600"/>
    </location>
</feature>
<dbReference type="InterPro" id="IPR016024">
    <property type="entry name" value="ARM-type_fold"/>
</dbReference>
<dbReference type="GO" id="GO:0006915">
    <property type="term" value="P:apoptotic process"/>
    <property type="evidence" value="ECO:0007669"/>
    <property type="project" value="UniProtKB-KW"/>
</dbReference>
<feature type="compositionally biased region" description="Polar residues" evidence="3">
    <location>
        <begin position="620"/>
        <end position="632"/>
    </location>
</feature>
<organism evidence="4 5">
    <name type="scientific">Daedalea quercina L-15889</name>
    <dbReference type="NCBI Taxonomy" id="1314783"/>
    <lineage>
        <taxon>Eukaryota</taxon>
        <taxon>Fungi</taxon>
        <taxon>Dikarya</taxon>
        <taxon>Basidiomycota</taxon>
        <taxon>Agaricomycotina</taxon>
        <taxon>Agaricomycetes</taxon>
        <taxon>Polyporales</taxon>
        <taxon>Fomitopsis</taxon>
    </lineage>
</organism>
<evidence type="ECO:0000256" key="3">
    <source>
        <dbReference type="SAM" id="MobiDB-lite"/>
    </source>
</evidence>
<dbReference type="OrthoDB" id="19224at2759"/>
<evidence type="ECO:0000256" key="2">
    <source>
        <dbReference type="ARBA" id="ARBA00022703"/>
    </source>
</evidence>
<keyword evidence="2" id="KW-0053">Apoptosis</keyword>
<feature type="compositionally biased region" description="Basic and acidic residues" evidence="3">
    <location>
        <begin position="573"/>
        <end position="585"/>
    </location>
</feature>
<feature type="region of interest" description="Disordered" evidence="3">
    <location>
        <begin position="530"/>
        <end position="656"/>
    </location>
</feature>
<dbReference type="SUPFAM" id="SSF48371">
    <property type="entry name" value="ARM repeat"/>
    <property type="match status" value="1"/>
</dbReference>
<dbReference type="Pfam" id="PF05918">
    <property type="entry name" value="API5"/>
    <property type="match status" value="1"/>
</dbReference>